<name>A0ABP1FMX5_9CHLO</name>
<dbReference type="Pfam" id="PF02373">
    <property type="entry name" value="JmjC"/>
    <property type="match status" value="1"/>
</dbReference>
<feature type="region of interest" description="Disordered" evidence="1">
    <location>
        <begin position="559"/>
        <end position="609"/>
    </location>
</feature>
<feature type="region of interest" description="Disordered" evidence="1">
    <location>
        <begin position="276"/>
        <end position="511"/>
    </location>
</feature>
<feature type="compositionally biased region" description="Low complexity" evidence="1">
    <location>
        <begin position="387"/>
        <end position="400"/>
    </location>
</feature>
<feature type="compositionally biased region" description="Basic and acidic residues" evidence="1">
    <location>
        <begin position="440"/>
        <end position="461"/>
    </location>
</feature>
<evidence type="ECO:0000313" key="3">
    <source>
        <dbReference type="EMBL" id="CAL5221319.1"/>
    </source>
</evidence>
<accession>A0ABP1FMX5</accession>
<dbReference type="PROSITE" id="PS51184">
    <property type="entry name" value="JMJC"/>
    <property type="match status" value="1"/>
</dbReference>
<feature type="compositionally biased region" description="Low complexity" evidence="1">
    <location>
        <begin position="474"/>
        <end position="499"/>
    </location>
</feature>
<feature type="region of interest" description="Disordered" evidence="1">
    <location>
        <begin position="628"/>
        <end position="651"/>
    </location>
</feature>
<dbReference type="PANTHER" id="PTHR10694:SF7">
    <property type="entry name" value="[HISTONE H3]-TRIMETHYL-L-LYSINE(9) DEMETHYLASE"/>
    <property type="match status" value="1"/>
</dbReference>
<gene>
    <name evidence="3" type="primary">g3491</name>
    <name evidence="3" type="ORF">VP750_LOCUS2978</name>
</gene>
<dbReference type="EMBL" id="CAXHTA020000005">
    <property type="protein sequence ID" value="CAL5221319.1"/>
    <property type="molecule type" value="Genomic_DNA"/>
</dbReference>
<evidence type="ECO:0000313" key="4">
    <source>
        <dbReference type="Proteomes" id="UP001497392"/>
    </source>
</evidence>
<sequence length="651" mass="70890">MWRSSAPEPIRQHATGKRGLYRTLLVEQRPMSLAKDFRPQAIADESLPPAKETPEEVERRFWRNVNLRPPLYGADVPGSLFDEDLKGWNLRRLDSMLSRTLDKNKVQIPGVSTPFLYFGMWRSIFAWHTEDMDLASVNYLHCGAPKAWYCIPPAHRERFERLLEGLLPDMFRACPEFFRHKELLVSPYVLLQNNIPVVRCTQFPGEFIINYPGAYHSGFNHGFNCAESTNFATKSWLPIGVQAGYCDCQKDSVAIQMSLFMQEASPRVQRMIREAEASTTVEEDSDCDTDSDASTSEADDSDESEAESQEAAAPKPRGRPSKAVSKATKVAAKEKKPVVRGGRGMTACMKPEAKKAAASAVRKLKPAAASSPAPRRPASRKPVGTPARAAGRRAASIPARLRPLDNTPYRRTQAQGAKSADSKPGPKPGQKRSPVSTNLRSRESSEPPKRRKLEAGRDQQGRTRSCGPVDAARPDSAAAKAAAAKRAQQPAATAGAARKQPARSSSEQQVTVLRRVLKLTVKAAEAMSKGAVNFLGGNARSVPVHALANGAIVPACATRSGLSSPTTGSRASDKTGNGPYLPPRSGAIRKPSITSPSLQTVPRRPRTRPDYSKIITASCEQGCSCGPDALRSRAPAAQQPRVHHREASLRA</sequence>
<evidence type="ECO:0000259" key="2">
    <source>
        <dbReference type="PROSITE" id="PS51184"/>
    </source>
</evidence>
<reference evidence="3 4" key="1">
    <citation type="submission" date="2024-06" db="EMBL/GenBank/DDBJ databases">
        <authorList>
            <person name="Kraege A."/>
            <person name="Thomma B."/>
        </authorList>
    </citation>
    <scope>NUCLEOTIDE SEQUENCE [LARGE SCALE GENOMIC DNA]</scope>
</reference>
<dbReference type="InterPro" id="IPR003347">
    <property type="entry name" value="JmjC_dom"/>
</dbReference>
<keyword evidence="4" id="KW-1185">Reference proteome</keyword>
<feature type="compositionally biased region" description="Acidic residues" evidence="1">
    <location>
        <begin position="281"/>
        <end position="308"/>
    </location>
</feature>
<feature type="compositionally biased region" description="Polar residues" evidence="1">
    <location>
        <begin position="560"/>
        <end position="570"/>
    </location>
</feature>
<dbReference type="Proteomes" id="UP001497392">
    <property type="component" value="Unassembled WGS sequence"/>
</dbReference>
<proteinExistence type="predicted"/>
<comment type="caution">
    <text evidence="3">The sequence shown here is derived from an EMBL/GenBank/DDBJ whole genome shotgun (WGS) entry which is preliminary data.</text>
</comment>
<feature type="domain" description="JmjC" evidence="2">
    <location>
        <begin position="82"/>
        <end position="248"/>
    </location>
</feature>
<evidence type="ECO:0000256" key="1">
    <source>
        <dbReference type="SAM" id="MobiDB-lite"/>
    </source>
</evidence>
<dbReference type="PANTHER" id="PTHR10694">
    <property type="entry name" value="LYSINE-SPECIFIC DEMETHYLASE"/>
    <property type="match status" value="1"/>
</dbReference>
<protein>
    <submittedName>
        <fullName evidence="3">G3491 protein</fullName>
    </submittedName>
</protein>
<organism evidence="3 4">
    <name type="scientific">Coccomyxa viridis</name>
    <dbReference type="NCBI Taxonomy" id="1274662"/>
    <lineage>
        <taxon>Eukaryota</taxon>
        <taxon>Viridiplantae</taxon>
        <taxon>Chlorophyta</taxon>
        <taxon>core chlorophytes</taxon>
        <taxon>Trebouxiophyceae</taxon>
        <taxon>Trebouxiophyceae incertae sedis</taxon>
        <taxon>Coccomyxaceae</taxon>
        <taxon>Coccomyxa</taxon>
    </lineage>
</organism>
<dbReference type="Gene3D" id="2.60.120.650">
    <property type="entry name" value="Cupin"/>
    <property type="match status" value="1"/>
</dbReference>
<dbReference type="SUPFAM" id="SSF51197">
    <property type="entry name" value="Clavaminate synthase-like"/>
    <property type="match status" value="1"/>
</dbReference>
<dbReference type="SMART" id="SM00558">
    <property type="entry name" value="JmjC"/>
    <property type="match status" value="1"/>
</dbReference>